<feature type="transmembrane region" description="Helical" evidence="1">
    <location>
        <begin position="65"/>
        <end position="84"/>
    </location>
</feature>
<accession>A0ABP1R724</accession>
<keyword evidence="1" id="KW-0812">Transmembrane</keyword>
<proteinExistence type="predicted"/>
<evidence type="ECO:0000256" key="1">
    <source>
        <dbReference type="SAM" id="Phobius"/>
    </source>
</evidence>
<keyword evidence="1" id="KW-1133">Transmembrane helix</keyword>
<gene>
    <name evidence="2" type="ORF">ODALV1_LOCUS19294</name>
</gene>
<keyword evidence="1" id="KW-0472">Membrane</keyword>
<protein>
    <submittedName>
        <fullName evidence="2">Uncharacterized protein</fullName>
    </submittedName>
</protein>
<evidence type="ECO:0000313" key="3">
    <source>
        <dbReference type="Proteomes" id="UP001642540"/>
    </source>
</evidence>
<sequence length="247" mass="28167">MELNLNKKLYFCTSPCSKTQSAHAVLQISDPLKNKIAAMGRINPVSILYPRTGPSPPSPTLKSNGFTLFHWYFLLAYYVLYVPFKPVKHQSGKVTLKISKVQKKIVMIYMIFMHISMITVSILMFLFYGTSVGGPTILPSEQLNEAIKLAILEIKLEYYFKLGRFREWLSTREAREHIFVNRNELELLERRLDIGEIGIGAAGFFQVNYRLVSELVVFTVTIFLITFDDRTAKLIGNSCPCSVKPTL</sequence>
<feature type="transmembrane region" description="Helical" evidence="1">
    <location>
        <begin position="105"/>
        <end position="128"/>
    </location>
</feature>
<keyword evidence="3" id="KW-1185">Reference proteome</keyword>
<dbReference type="Proteomes" id="UP001642540">
    <property type="component" value="Unassembled WGS sequence"/>
</dbReference>
<organism evidence="2 3">
    <name type="scientific">Orchesella dallaii</name>
    <dbReference type="NCBI Taxonomy" id="48710"/>
    <lineage>
        <taxon>Eukaryota</taxon>
        <taxon>Metazoa</taxon>
        <taxon>Ecdysozoa</taxon>
        <taxon>Arthropoda</taxon>
        <taxon>Hexapoda</taxon>
        <taxon>Collembola</taxon>
        <taxon>Entomobryomorpha</taxon>
        <taxon>Entomobryoidea</taxon>
        <taxon>Orchesellidae</taxon>
        <taxon>Orchesellinae</taxon>
        <taxon>Orchesella</taxon>
    </lineage>
</organism>
<name>A0ABP1R724_9HEXA</name>
<comment type="caution">
    <text evidence="2">The sequence shown here is derived from an EMBL/GenBank/DDBJ whole genome shotgun (WGS) entry which is preliminary data.</text>
</comment>
<evidence type="ECO:0000313" key="2">
    <source>
        <dbReference type="EMBL" id="CAL8121254.1"/>
    </source>
</evidence>
<dbReference type="EMBL" id="CAXLJM020000065">
    <property type="protein sequence ID" value="CAL8121254.1"/>
    <property type="molecule type" value="Genomic_DNA"/>
</dbReference>
<reference evidence="2 3" key="1">
    <citation type="submission" date="2024-08" db="EMBL/GenBank/DDBJ databases">
        <authorList>
            <person name="Cucini C."/>
            <person name="Frati F."/>
        </authorList>
    </citation>
    <scope>NUCLEOTIDE SEQUENCE [LARGE SCALE GENOMIC DNA]</scope>
</reference>